<evidence type="ECO:0000256" key="1">
    <source>
        <dbReference type="SAM" id="MobiDB-lite"/>
    </source>
</evidence>
<reference evidence="2" key="1">
    <citation type="journal article" date="2020" name="J Insects Food Feed">
        <title>The yellow mealworm (Tenebrio molitor) genome: a resource for the emerging insects as food and feed industry.</title>
        <authorList>
            <person name="Eriksson T."/>
            <person name="Andere A."/>
            <person name="Kelstrup H."/>
            <person name="Emery V."/>
            <person name="Picard C."/>
        </authorList>
    </citation>
    <scope>NUCLEOTIDE SEQUENCE</scope>
    <source>
        <strain evidence="2">Stoneville</strain>
        <tissue evidence="2">Whole head</tissue>
    </source>
</reference>
<sequence length="338" mass="37762">MPEPFVQVATANPKEKIRYVAFDKLGHKLITGIANSPQTRWERVRAPVPVPRQAERSASPYRLRITPRLVNTPSTQERPYFSLMRPEAPSTSEAAREVMSSVPERERRITASYRNLLREYEQLVQRYLKVYKPPTMIDRGTDPMETNPTSATSSTQAPESTSNTPEASSSSSSSHPENFDPQPSTSQNYSSSLVMPSRILAMKKQPTEAHGTQTPESRKHKSSENSQESTQEKRSKSDDASAPGTSSHIETATQTQSPRRVLVINERSPQPEPSTSGLQDKPVRNSGVRILSGTLDERTAAEHQSSTKWRRHFAFEYSPDRRRGAESVPAHHTVASSL</sequence>
<reference evidence="2" key="2">
    <citation type="submission" date="2021-08" db="EMBL/GenBank/DDBJ databases">
        <authorList>
            <person name="Eriksson T."/>
        </authorList>
    </citation>
    <scope>NUCLEOTIDE SEQUENCE</scope>
    <source>
        <strain evidence="2">Stoneville</strain>
        <tissue evidence="2">Whole head</tissue>
    </source>
</reference>
<gene>
    <name evidence="2" type="ORF">GEV33_000551</name>
</gene>
<evidence type="ECO:0000313" key="3">
    <source>
        <dbReference type="Proteomes" id="UP000719412"/>
    </source>
</evidence>
<dbReference type="PANTHER" id="PTHR22874:SF1">
    <property type="entry name" value="ACTIVATING MOLECULE IN BECN1-REGULATED AUTOPHAGY PROTEIN 1"/>
    <property type="match status" value="1"/>
</dbReference>
<keyword evidence="3" id="KW-1185">Reference proteome</keyword>
<protein>
    <submittedName>
        <fullName evidence="2">Uncharacterized protein</fullName>
    </submittedName>
</protein>
<dbReference type="InterPro" id="IPR052596">
    <property type="entry name" value="AMBRA1_autophagy"/>
</dbReference>
<dbReference type="GO" id="GO:0000423">
    <property type="term" value="P:mitophagy"/>
    <property type="evidence" value="ECO:0007669"/>
    <property type="project" value="TreeGrafter"/>
</dbReference>
<feature type="compositionally biased region" description="Polar residues" evidence="1">
    <location>
        <begin position="181"/>
        <end position="191"/>
    </location>
</feature>
<feature type="region of interest" description="Disordered" evidence="1">
    <location>
        <begin position="205"/>
        <end position="307"/>
    </location>
</feature>
<dbReference type="EMBL" id="JABDTM020003459">
    <property type="protein sequence ID" value="KAH0822240.1"/>
    <property type="molecule type" value="Genomic_DNA"/>
</dbReference>
<feature type="compositionally biased region" description="Polar residues" evidence="1">
    <location>
        <begin position="243"/>
        <end position="258"/>
    </location>
</feature>
<organism evidence="2 3">
    <name type="scientific">Tenebrio molitor</name>
    <name type="common">Yellow mealworm beetle</name>
    <dbReference type="NCBI Taxonomy" id="7067"/>
    <lineage>
        <taxon>Eukaryota</taxon>
        <taxon>Metazoa</taxon>
        <taxon>Ecdysozoa</taxon>
        <taxon>Arthropoda</taxon>
        <taxon>Hexapoda</taxon>
        <taxon>Insecta</taxon>
        <taxon>Pterygota</taxon>
        <taxon>Neoptera</taxon>
        <taxon>Endopterygota</taxon>
        <taxon>Coleoptera</taxon>
        <taxon>Polyphaga</taxon>
        <taxon>Cucujiformia</taxon>
        <taxon>Tenebrionidae</taxon>
        <taxon>Tenebrio</taxon>
    </lineage>
</organism>
<comment type="caution">
    <text evidence="2">The sequence shown here is derived from an EMBL/GenBank/DDBJ whole genome shotgun (WGS) entry which is preliminary data.</text>
</comment>
<dbReference type="GO" id="GO:1990756">
    <property type="term" value="F:ubiquitin-like ligase-substrate adaptor activity"/>
    <property type="evidence" value="ECO:0007669"/>
    <property type="project" value="TreeGrafter"/>
</dbReference>
<dbReference type="GO" id="GO:0000045">
    <property type="term" value="P:autophagosome assembly"/>
    <property type="evidence" value="ECO:0007669"/>
    <property type="project" value="TreeGrafter"/>
</dbReference>
<dbReference type="Proteomes" id="UP000719412">
    <property type="component" value="Unassembled WGS sequence"/>
</dbReference>
<evidence type="ECO:0000313" key="2">
    <source>
        <dbReference type="EMBL" id="KAH0822240.1"/>
    </source>
</evidence>
<name>A0A8J6HX01_TENMO</name>
<dbReference type="GO" id="GO:0080008">
    <property type="term" value="C:Cul4-RING E3 ubiquitin ligase complex"/>
    <property type="evidence" value="ECO:0007669"/>
    <property type="project" value="TreeGrafter"/>
</dbReference>
<dbReference type="AlphaFoldDB" id="A0A8J6HX01"/>
<proteinExistence type="predicted"/>
<feature type="compositionally biased region" description="Polar residues" evidence="1">
    <location>
        <begin position="144"/>
        <end position="167"/>
    </location>
</feature>
<feature type="region of interest" description="Disordered" evidence="1">
    <location>
        <begin position="134"/>
        <end position="191"/>
    </location>
</feature>
<feature type="compositionally biased region" description="Basic and acidic residues" evidence="1">
    <location>
        <begin position="230"/>
        <end position="239"/>
    </location>
</feature>
<accession>A0A8J6HX01</accession>
<dbReference type="PANTHER" id="PTHR22874">
    <property type="entry name" value="ACTIVATING MOLECULE IN BECN1-REGULATED AUTOPHAGY PROTEIN 1"/>
    <property type="match status" value="1"/>
</dbReference>